<sequence length="24" mass="2965">MTWPAHPEICWDKPTEDNCYEFHD</sequence>
<dbReference type="EMBL" id="LAZR01065253">
    <property type="protein sequence ID" value="KKK55929.1"/>
    <property type="molecule type" value="Genomic_DNA"/>
</dbReference>
<gene>
    <name evidence="1" type="ORF">LCGC14_3069650</name>
</gene>
<protein>
    <submittedName>
        <fullName evidence="1">Uncharacterized protein</fullName>
    </submittedName>
</protein>
<evidence type="ECO:0000313" key="1">
    <source>
        <dbReference type="EMBL" id="KKK55929.1"/>
    </source>
</evidence>
<name>A0A0F8YP63_9ZZZZ</name>
<organism evidence="1">
    <name type="scientific">marine sediment metagenome</name>
    <dbReference type="NCBI Taxonomy" id="412755"/>
    <lineage>
        <taxon>unclassified sequences</taxon>
        <taxon>metagenomes</taxon>
        <taxon>ecological metagenomes</taxon>
    </lineage>
</organism>
<comment type="caution">
    <text evidence="1">The sequence shown here is derived from an EMBL/GenBank/DDBJ whole genome shotgun (WGS) entry which is preliminary data.</text>
</comment>
<accession>A0A0F8YP63</accession>
<feature type="non-terminal residue" evidence="1">
    <location>
        <position position="24"/>
    </location>
</feature>
<reference evidence="1" key="1">
    <citation type="journal article" date="2015" name="Nature">
        <title>Complex archaea that bridge the gap between prokaryotes and eukaryotes.</title>
        <authorList>
            <person name="Spang A."/>
            <person name="Saw J.H."/>
            <person name="Jorgensen S.L."/>
            <person name="Zaremba-Niedzwiedzka K."/>
            <person name="Martijn J."/>
            <person name="Lind A.E."/>
            <person name="van Eijk R."/>
            <person name="Schleper C."/>
            <person name="Guy L."/>
            <person name="Ettema T.J."/>
        </authorList>
    </citation>
    <scope>NUCLEOTIDE SEQUENCE</scope>
</reference>
<dbReference type="AlphaFoldDB" id="A0A0F8YP63"/>
<proteinExistence type="predicted"/>